<evidence type="ECO:0000259" key="1">
    <source>
        <dbReference type="Pfam" id="PF01458"/>
    </source>
</evidence>
<dbReference type="PANTHER" id="PTHR43575">
    <property type="entry name" value="PROTEIN ABCI7, CHLOROPLASTIC"/>
    <property type="match status" value="1"/>
</dbReference>
<dbReference type="HOGENOM" id="CLU_026231_5_0_6"/>
<keyword evidence="3" id="KW-1185">Reference proteome</keyword>
<proteinExistence type="predicted"/>
<dbReference type="KEGG" id="bva:BVAF_364"/>
<dbReference type="EMBL" id="CP002189">
    <property type="protein sequence ID" value="ADV33758.1"/>
    <property type="molecule type" value="Genomic_DNA"/>
</dbReference>
<organism evidence="2 3">
    <name type="scientific">Blochmanniella vafra (strain BVAF)</name>
    <dbReference type="NCBI Taxonomy" id="859654"/>
    <lineage>
        <taxon>Bacteria</taxon>
        <taxon>Pseudomonadati</taxon>
        <taxon>Pseudomonadota</taxon>
        <taxon>Gammaproteobacteria</taxon>
        <taxon>Enterobacterales</taxon>
        <taxon>Enterobacteriaceae</taxon>
        <taxon>ant endosymbionts</taxon>
        <taxon>Candidatus Blochmanniella</taxon>
    </lineage>
</organism>
<name>E8Q664_BLOVB</name>
<dbReference type="RefSeq" id="WP_013516683.1">
    <property type="nucleotide sequence ID" value="NC_014909.2"/>
</dbReference>
<reference evidence="2 3" key="1">
    <citation type="journal article" date="2010" name="BMC Genomics">
        <title>Unprecedented loss of ammonia assimilation capability in a urease-encoding bacterial mutualist.</title>
        <authorList>
            <person name="Williams L.E."/>
            <person name="Wernegreen J.J."/>
        </authorList>
    </citation>
    <scope>NUCLEOTIDE SEQUENCE [LARGE SCALE GENOMIC DNA]</scope>
    <source>
        <strain evidence="2 3">BVAF</strain>
    </source>
</reference>
<dbReference type="SUPFAM" id="SSF101960">
    <property type="entry name" value="Stabilizer of iron transporter SufD"/>
    <property type="match status" value="1"/>
</dbReference>
<protein>
    <submittedName>
        <fullName evidence="2">FeS cluster assembly protein sufD</fullName>
    </submittedName>
</protein>
<sequence length="430" mass="49398">MVGYVKDSKTQILRQWYLLFKQQHNNCLSNADIKHWEFVKKYKATDNTYNLNNFNFFENLSKYHFIINSNLNIDICLYNSIKLPIDCYRVVFINGQFSFKFSDKIIDPWILTIHQGSKRYNIFNPPICPTMFSYLTECLSDTTIHIKLPKSIETKKPLYLLHINSGTKIPNQLSLSNSHYYLETEQYTNTSIIEHFVGINENSYLFNTRSSILIGKQSKLNHISLIYENQSSYHISNQDININSCAHANSNVFIISGSKFTSHQINSKINHSQSFLSLNSLTILLNKEIGKIQTYVEHNNQNHATSEQLHKIIANDHSTGVFQGLIKVNKNSIKTDSKMTNNNLLLNKSASVYSKPKLEIYSDSVQCGHGATVGCIDMNHVFYLNTRGIVKKDAINMLIYAFTIEITKNITHPFLQDVTTQKINHILSGM</sequence>
<evidence type="ECO:0000313" key="2">
    <source>
        <dbReference type="EMBL" id="ADV33758.1"/>
    </source>
</evidence>
<dbReference type="InterPro" id="IPR055346">
    <property type="entry name" value="Fe-S_cluster_assembly_SufBD"/>
</dbReference>
<dbReference type="Proteomes" id="UP000007464">
    <property type="component" value="Chromosome"/>
</dbReference>
<dbReference type="STRING" id="859654.BVAF_364"/>
<dbReference type="Pfam" id="PF01458">
    <property type="entry name" value="SUFBD_core"/>
    <property type="match status" value="1"/>
</dbReference>
<dbReference type="InterPro" id="IPR000825">
    <property type="entry name" value="SUF_FeS_clus_asmbl_SufBD_core"/>
</dbReference>
<evidence type="ECO:0000313" key="3">
    <source>
        <dbReference type="Proteomes" id="UP000007464"/>
    </source>
</evidence>
<dbReference type="InterPro" id="IPR037284">
    <property type="entry name" value="SUF_FeS_clus_asmbl_SufBD_sf"/>
</dbReference>
<gene>
    <name evidence="2" type="primary">sufD</name>
    <name evidence="2" type="ordered locus">BVAF_364</name>
</gene>
<dbReference type="OrthoDB" id="9768262at2"/>
<dbReference type="AlphaFoldDB" id="E8Q664"/>
<dbReference type="GO" id="GO:0016226">
    <property type="term" value="P:iron-sulfur cluster assembly"/>
    <property type="evidence" value="ECO:0007669"/>
    <property type="project" value="InterPro"/>
</dbReference>
<dbReference type="PANTHER" id="PTHR43575:SF1">
    <property type="entry name" value="PROTEIN ABCI7, CHLOROPLASTIC"/>
    <property type="match status" value="1"/>
</dbReference>
<feature type="domain" description="SUF system FeS cluster assembly SufBD core" evidence="1">
    <location>
        <begin position="174"/>
        <end position="402"/>
    </location>
</feature>
<accession>E8Q664</accession>